<gene>
    <name evidence="1" type="ORF">M6B38_194825</name>
    <name evidence="2" type="ORF">M6B38_349015</name>
</gene>
<dbReference type="AlphaFoldDB" id="A0AAX6GSA9"/>
<protein>
    <submittedName>
        <fullName evidence="2">Formin-like protein 5 isoform X1</fullName>
    </submittedName>
</protein>
<dbReference type="EMBL" id="JANAVB010016797">
    <property type="protein sequence ID" value="KAJ6831454.1"/>
    <property type="molecule type" value="Genomic_DNA"/>
</dbReference>
<dbReference type="Proteomes" id="UP001140949">
    <property type="component" value="Unassembled WGS sequence"/>
</dbReference>
<accession>A0AAX6GSA9</accession>
<dbReference type="EMBL" id="JANAVB010037417">
    <property type="protein sequence ID" value="KAJ6802346.1"/>
    <property type="molecule type" value="Genomic_DNA"/>
</dbReference>
<reference evidence="2" key="2">
    <citation type="submission" date="2023-04" db="EMBL/GenBank/DDBJ databases">
        <authorList>
            <person name="Bruccoleri R.E."/>
            <person name="Oakeley E.J."/>
            <person name="Faust A.-M."/>
            <person name="Dessus-Babus S."/>
            <person name="Altorfer M."/>
            <person name="Burckhardt D."/>
            <person name="Oertli M."/>
            <person name="Naumann U."/>
            <person name="Petersen F."/>
            <person name="Wong J."/>
        </authorList>
    </citation>
    <scope>NUCLEOTIDE SEQUENCE</scope>
    <source>
        <strain evidence="2">GSM-AAB239-AS_SAM_17_03QT</strain>
        <tissue evidence="2">Leaf</tissue>
    </source>
</reference>
<keyword evidence="3" id="KW-1185">Reference proteome</keyword>
<sequence>MARMRVSPRPRGALLLAGRRHGPHANRGEPMGECHVGVRASPPVGQISFSFAVTTPTTIAIPGRIGFSLS</sequence>
<proteinExistence type="predicted"/>
<name>A0AAX6GSA9_IRIPA</name>
<organism evidence="2 3">
    <name type="scientific">Iris pallida</name>
    <name type="common">Sweet iris</name>
    <dbReference type="NCBI Taxonomy" id="29817"/>
    <lineage>
        <taxon>Eukaryota</taxon>
        <taxon>Viridiplantae</taxon>
        <taxon>Streptophyta</taxon>
        <taxon>Embryophyta</taxon>
        <taxon>Tracheophyta</taxon>
        <taxon>Spermatophyta</taxon>
        <taxon>Magnoliopsida</taxon>
        <taxon>Liliopsida</taxon>
        <taxon>Asparagales</taxon>
        <taxon>Iridaceae</taxon>
        <taxon>Iridoideae</taxon>
        <taxon>Irideae</taxon>
        <taxon>Iris</taxon>
    </lineage>
</organism>
<evidence type="ECO:0000313" key="1">
    <source>
        <dbReference type="EMBL" id="KAJ6802346.1"/>
    </source>
</evidence>
<evidence type="ECO:0000313" key="2">
    <source>
        <dbReference type="EMBL" id="KAJ6831454.1"/>
    </source>
</evidence>
<comment type="caution">
    <text evidence="2">The sequence shown here is derived from an EMBL/GenBank/DDBJ whole genome shotgun (WGS) entry which is preliminary data.</text>
</comment>
<reference evidence="2" key="1">
    <citation type="journal article" date="2023" name="GigaByte">
        <title>Genome assembly of the bearded iris, Iris pallida Lam.</title>
        <authorList>
            <person name="Bruccoleri R.E."/>
            <person name="Oakeley E.J."/>
            <person name="Faust A.M.E."/>
            <person name="Altorfer M."/>
            <person name="Dessus-Babus S."/>
            <person name="Burckhardt D."/>
            <person name="Oertli M."/>
            <person name="Naumann U."/>
            <person name="Petersen F."/>
            <person name="Wong J."/>
        </authorList>
    </citation>
    <scope>NUCLEOTIDE SEQUENCE</scope>
    <source>
        <strain evidence="2">GSM-AAB239-AS_SAM_17_03QT</strain>
    </source>
</reference>
<evidence type="ECO:0000313" key="3">
    <source>
        <dbReference type="Proteomes" id="UP001140949"/>
    </source>
</evidence>